<protein>
    <submittedName>
        <fullName evidence="2">Uncharacterized protein</fullName>
    </submittedName>
</protein>
<accession>A0A158INI0</accession>
<reference evidence="1 4" key="3">
    <citation type="submission" date="2024-11" db="EMBL/GenBank/DDBJ databases">
        <title>Using genomics to understand microbial adaptation to soil warming.</title>
        <authorList>
            <person name="Deangelis K.M. PhD."/>
        </authorList>
    </citation>
    <scope>NUCLEOTIDE SEQUENCE [LARGE SCALE GENOMIC DNA]</scope>
    <source>
        <strain evidence="1 4">GAS97</strain>
    </source>
</reference>
<reference evidence="1 4" key="2">
    <citation type="submission" date="2024-10" db="EMBL/GenBank/DDBJ databases">
        <authorList>
            <person name="Deangelis K."/>
            <person name="Huntemann M."/>
            <person name="Clum A."/>
            <person name="Wang J."/>
            <person name="Palaniappan K."/>
            <person name="Ritter S."/>
            <person name="Chen I.-M."/>
            <person name="Stamatis D."/>
            <person name="Reddy T."/>
            <person name="O'Malley R."/>
            <person name="Daum C."/>
            <person name="Ng V."/>
            <person name="Ivanova N."/>
            <person name="Kyrpides N."/>
            <person name="Woyke T."/>
        </authorList>
    </citation>
    <scope>NUCLEOTIDE SEQUENCE [LARGE SCALE GENOMIC DNA]</scope>
    <source>
        <strain evidence="1 4">GAS97</strain>
    </source>
</reference>
<dbReference type="Proteomes" id="UP000054683">
    <property type="component" value="Unassembled WGS sequence"/>
</dbReference>
<dbReference type="EMBL" id="FCOK02000057">
    <property type="protein sequence ID" value="SAL58126.1"/>
    <property type="molecule type" value="Genomic_DNA"/>
</dbReference>
<keyword evidence="4" id="KW-1185">Reference proteome</keyword>
<name>A0A158INI0_9BURK</name>
<evidence type="ECO:0000313" key="3">
    <source>
        <dbReference type="Proteomes" id="UP000054683"/>
    </source>
</evidence>
<organism evidence="2 3">
    <name type="scientific">Caballeronia udeis</name>
    <dbReference type="NCBI Taxonomy" id="1232866"/>
    <lineage>
        <taxon>Bacteria</taxon>
        <taxon>Pseudomonadati</taxon>
        <taxon>Pseudomonadota</taxon>
        <taxon>Betaproteobacteria</taxon>
        <taxon>Burkholderiales</taxon>
        <taxon>Burkholderiaceae</taxon>
        <taxon>Caballeronia</taxon>
    </lineage>
</organism>
<proteinExistence type="predicted"/>
<evidence type="ECO:0000313" key="1">
    <source>
        <dbReference type="EMBL" id="MFK4441635.1"/>
    </source>
</evidence>
<evidence type="ECO:0000313" key="4">
    <source>
        <dbReference type="Proteomes" id="UP001620514"/>
    </source>
</evidence>
<dbReference type="AlphaFoldDB" id="A0A158INI0"/>
<reference evidence="2 3" key="1">
    <citation type="submission" date="2016-01" db="EMBL/GenBank/DDBJ databases">
        <authorList>
            <person name="Oliw E.H."/>
        </authorList>
    </citation>
    <scope>NUCLEOTIDE SEQUENCE [LARGE SCALE GENOMIC DNA]</scope>
    <source>
        <strain evidence="2">LMG 27134</strain>
    </source>
</reference>
<evidence type="ECO:0000313" key="2">
    <source>
        <dbReference type="EMBL" id="SAL58126.1"/>
    </source>
</evidence>
<gene>
    <name evidence="1" type="ORF">ABH943_001650</name>
    <name evidence="2" type="ORF">AWB69_06394</name>
</gene>
<sequence>MKTTAQGSLLVSFGSWFRKTKAVVRREAVRALNLHLQNCAVLAEAYRRK</sequence>
<dbReference type="RefSeq" id="WP_165936641.1">
    <property type="nucleotide sequence ID" value="NZ_FCOK02000057.1"/>
</dbReference>
<dbReference type="Proteomes" id="UP001620514">
    <property type="component" value="Unassembled WGS sequence"/>
</dbReference>
<dbReference type="EMBL" id="JBIYDN010000004">
    <property type="protein sequence ID" value="MFK4441635.1"/>
    <property type="molecule type" value="Genomic_DNA"/>
</dbReference>